<dbReference type="InterPro" id="IPR011013">
    <property type="entry name" value="Gal_mutarotase_sf_dom"/>
</dbReference>
<accession>A0ABP6QHH9</accession>
<dbReference type="SUPFAM" id="SSF74650">
    <property type="entry name" value="Galactose mutarotase-like"/>
    <property type="match status" value="1"/>
</dbReference>
<reference evidence="10" key="1">
    <citation type="journal article" date="2019" name="Int. J. Syst. Evol. Microbiol.">
        <title>The Global Catalogue of Microorganisms (GCM) 10K type strain sequencing project: providing services to taxonomists for standard genome sequencing and annotation.</title>
        <authorList>
            <consortium name="The Broad Institute Genomics Platform"/>
            <consortium name="The Broad Institute Genome Sequencing Center for Infectious Disease"/>
            <person name="Wu L."/>
            <person name="Ma J."/>
        </authorList>
    </citation>
    <scope>NUCLEOTIDE SEQUENCE [LARGE SCALE GENOMIC DNA]</scope>
    <source>
        <strain evidence="10">JCM 9377</strain>
    </source>
</reference>
<keyword evidence="10" id="KW-1185">Reference proteome</keyword>
<comment type="pathway">
    <text evidence="2 8">Carbohydrate metabolism; hexose metabolism.</text>
</comment>
<evidence type="ECO:0000256" key="1">
    <source>
        <dbReference type="ARBA" id="ARBA00001614"/>
    </source>
</evidence>
<evidence type="ECO:0000256" key="6">
    <source>
        <dbReference type="ARBA" id="ARBA00023235"/>
    </source>
</evidence>
<keyword evidence="7 8" id="KW-0119">Carbohydrate metabolism</keyword>
<evidence type="ECO:0000256" key="2">
    <source>
        <dbReference type="ARBA" id="ARBA00005028"/>
    </source>
</evidence>
<dbReference type="InterPro" id="IPR008183">
    <property type="entry name" value="Aldose_1/G6P_1-epimerase"/>
</dbReference>
<protein>
    <recommendedName>
        <fullName evidence="5 8">Aldose 1-epimerase</fullName>
        <ecNumber evidence="4 8">5.1.3.3</ecNumber>
    </recommendedName>
</protein>
<dbReference type="CDD" id="cd09019">
    <property type="entry name" value="galactose_mutarotase_like"/>
    <property type="match status" value="1"/>
</dbReference>
<dbReference type="RefSeq" id="WP_344830494.1">
    <property type="nucleotide sequence ID" value="NZ_BAAAUV010000009.1"/>
</dbReference>
<dbReference type="InterPro" id="IPR018052">
    <property type="entry name" value="Ald1_epimerase_CS"/>
</dbReference>
<name>A0ABP6QHH9_9ACTN</name>
<evidence type="ECO:0000313" key="9">
    <source>
        <dbReference type="EMBL" id="GAA3217643.1"/>
    </source>
</evidence>
<gene>
    <name evidence="9" type="ORF">GCM10010468_40560</name>
</gene>
<dbReference type="PANTHER" id="PTHR10091">
    <property type="entry name" value="ALDOSE-1-EPIMERASE"/>
    <property type="match status" value="1"/>
</dbReference>
<evidence type="ECO:0000256" key="3">
    <source>
        <dbReference type="ARBA" id="ARBA00006206"/>
    </source>
</evidence>
<comment type="caution">
    <text evidence="9">The sequence shown here is derived from an EMBL/GenBank/DDBJ whole genome shotgun (WGS) entry which is preliminary data.</text>
</comment>
<proteinExistence type="inferred from homology"/>
<evidence type="ECO:0000256" key="8">
    <source>
        <dbReference type="PIRNR" id="PIRNR005096"/>
    </source>
</evidence>
<comment type="similarity">
    <text evidence="3 8">Belongs to the aldose epimerase family.</text>
</comment>
<comment type="catalytic activity">
    <reaction evidence="1 8">
        <text>alpha-D-glucose = beta-D-glucose</text>
        <dbReference type="Rhea" id="RHEA:10264"/>
        <dbReference type="ChEBI" id="CHEBI:15903"/>
        <dbReference type="ChEBI" id="CHEBI:17925"/>
        <dbReference type="EC" id="5.1.3.3"/>
    </reaction>
</comment>
<dbReference type="InterPro" id="IPR014718">
    <property type="entry name" value="GH-type_carb-bd"/>
</dbReference>
<dbReference type="NCBIfam" id="NF008277">
    <property type="entry name" value="PRK11055.1"/>
    <property type="match status" value="1"/>
</dbReference>
<dbReference type="Proteomes" id="UP001501237">
    <property type="component" value="Unassembled WGS sequence"/>
</dbReference>
<dbReference type="PROSITE" id="PS00545">
    <property type="entry name" value="ALDOSE_1_EPIMERASE"/>
    <property type="match status" value="1"/>
</dbReference>
<evidence type="ECO:0000256" key="7">
    <source>
        <dbReference type="ARBA" id="ARBA00023277"/>
    </source>
</evidence>
<dbReference type="PIRSF" id="PIRSF005096">
    <property type="entry name" value="GALM"/>
    <property type="match status" value="1"/>
</dbReference>
<evidence type="ECO:0000256" key="5">
    <source>
        <dbReference type="ARBA" id="ARBA00014165"/>
    </source>
</evidence>
<dbReference type="Pfam" id="PF01263">
    <property type="entry name" value="Aldose_epim"/>
    <property type="match status" value="1"/>
</dbReference>
<sequence>MIEEFGVLPSGERVLRHTLKNGKGLRARVLTYGCVVQTLEVPGRDGEPANIVLGCATLDGYRERSRFFGAVVGRYGNRIGGARFTLDGTVHELPANQGTVSLHGGLAGFDKKVWEVTAATSSSITLEYTSPDGEEGYPGTLQTRVTYTVTEDDALQVDYHATTDAPTVVNLTNHSYFNLAGEDAPDVYDHVLHLPAASYLPVDAALIPEGGPAPVEGTPFDFRTPRTLGSRIREPHPQILRCCGYDHCYVLDGAPIRVEHPASGRIMEVTTTEPGVQLYTANFLDGRIPGTSGRTYRQGAGLCLETQHFPDSPNRPDFPSTVLRPGAEHRSTTVYRFTTAAARTDA</sequence>
<keyword evidence="6 8" id="KW-0413">Isomerase</keyword>
<dbReference type="Gene3D" id="2.70.98.10">
    <property type="match status" value="1"/>
</dbReference>
<organism evidence="9 10">
    <name type="scientific">Actinocorallia longicatena</name>
    <dbReference type="NCBI Taxonomy" id="111803"/>
    <lineage>
        <taxon>Bacteria</taxon>
        <taxon>Bacillati</taxon>
        <taxon>Actinomycetota</taxon>
        <taxon>Actinomycetes</taxon>
        <taxon>Streptosporangiales</taxon>
        <taxon>Thermomonosporaceae</taxon>
        <taxon>Actinocorallia</taxon>
    </lineage>
</organism>
<evidence type="ECO:0000313" key="10">
    <source>
        <dbReference type="Proteomes" id="UP001501237"/>
    </source>
</evidence>
<dbReference type="PANTHER" id="PTHR10091:SF0">
    <property type="entry name" value="GALACTOSE MUTAROTASE"/>
    <property type="match status" value="1"/>
</dbReference>
<dbReference type="EC" id="5.1.3.3" evidence="4 8"/>
<dbReference type="InterPro" id="IPR047215">
    <property type="entry name" value="Galactose_mutarotase-like"/>
</dbReference>
<dbReference type="EMBL" id="BAAAUV010000009">
    <property type="protein sequence ID" value="GAA3217643.1"/>
    <property type="molecule type" value="Genomic_DNA"/>
</dbReference>
<dbReference type="InterPro" id="IPR015443">
    <property type="entry name" value="Aldose_1-epimerase"/>
</dbReference>
<evidence type="ECO:0000256" key="4">
    <source>
        <dbReference type="ARBA" id="ARBA00013185"/>
    </source>
</evidence>